<dbReference type="Proteomes" id="UP001221757">
    <property type="component" value="Unassembled WGS sequence"/>
</dbReference>
<feature type="region of interest" description="Disordered" evidence="1">
    <location>
        <begin position="210"/>
        <end position="290"/>
    </location>
</feature>
<reference evidence="2" key="1">
    <citation type="submission" date="2023-03" db="EMBL/GenBank/DDBJ databases">
        <title>Massive genome expansion in bonnet fungi (Mycena s.s.) driven by repeated elements and novel gene families across ecological guilds.</title>
        <authorList>
            <consortium name="Lawrence Berkeley National Laboratory"/>
            <person name="Harder C.B."/>
            <person name="Miyauchi S."/>
            <person name="Viragh M."/>
            <person name="Kuo A."/>
            <person name="Thoen E."/>
            <person name="Andreopoulos B."/>
            <person name="Lu D."/>
            <person name="Skrede I."/>
            <person name="Drula E."/>
            <person name="Henrissat B."/>
            <person name="Morin E."/>
            <person name="Kohler A."/>
            <person name="Barry K."/>
            <person name="LaButti K."/>
            <person name="Morin E."/>
            <person name="Salamov A."/>
            <person name="Lipzen A."/>
            <person name="Mereny Z."/>
            <person name="Hegedus B."/>
            <person name="Baldrian P."/>
            <person name="Stursova M."/>
            <person name="Weitz H."/>
            <person name="Taylor A."/>
            <person name="Grigoriev I.V."/>
            <person name="Nagy L.G."/>
            <person name="Martin F."/>
            <person name="Kauserud H."/>
        </authorList>
    </citation>
    <scope>NUCLEOTIDE SEQUENCE</scope>
    <source>
        <strain evidence="2">CBHHK067</strain>
    </source>
</reference>
<dbReference type="EMBL" id="JARKIE010000326">
    <property type="protein sequence ID" value="KAJ7654191.1"/>
    <property type="molecule type" value="Genomic_DNA"/>
</dbReference>
<keyword evidence="3" id="KW-1185">Reference proteome</keyword>
<accession>A0AAD7CMW3</accession>
<gene>
    <name evidence="2" type="ORF">B0H17DRAFT_1146863</name>
</gene>
<dbReference type="AlphaFoldDB" id="A0AAD7CMW3"/>
<proteinExistence type="predicted"/>
<feature type="compositionally biased region" description="Low complexity" evidence="1">
    <location>
        <begin position="271"/>
        <end position="290"/>
    </location>
</feature>
<name>A0AAD7CMW3_MYCRO</name>
<evidence type="ECO:0000256" key="1">
    <source>
        <dbReference type="SAM" id="MobiDB-lite"/>
    </source>
</evidence>
<evidence type="ECO:0000313" key="3">
    <source>
        <dbReference type="Proteomes" id="UP001221757"/>
    </source>
</evidence>
<evidence type="ECO:0000313" key="2">
    <source>
        <dbReference type="EMBL" id="KAJ7654191.1"/>
    </source>
</evidence>
<feature type="region of interest" description="Disordered" evidence="1">
    <location>
        <begin position="306"/>
        <end position="342"/>
    </location>
</feature>
<feature type="region of interest" description="Disordered" evidence="1">
    <location>
        <begin position="1"/>
        <end position="44"/>
    </location>
</feature>
<sequence>MPPKPKKSKQAAGKSKKVVTQPAKVRKGKKKVQASDDESGKEEAQPIFSPQGLVWVLWVALSLRFDHKKLYTKYPLEEAFGADNLHTWTHDTLAKFSWPDKLETFATVGVDKKWGFDLLYTHAILTGLSADFFYNAMECVKIESDSTLRSDRWNVSGAKASESVCGFRDRDTTLTVQLIASNTVEVVLAPIALGKAELADKFMQVTERNRDLTRDQAEPDEAPTINTVPSGPTRRKANLSQKAAKAPPAKHPKTLLVTRPRTSGRLAKPVASSASSSSSTSDSNESSLESDILPLLKDKEKAKAIDLNTSLLPSPPRRMNKRKGKAANPHQTPPPAPAPELTEDPEAAALDKAICLFIQEAAALDASQSRYIYLLRLRCQMRNCIRRSSGRKHPC</sequence>
<comment type="caution">
    <text evidence="2">The sequence shown here is derived from an EMBL/GenBank/DDBJ whole genome shotgun (WGS) entry which is preliminary data.</text>
</comment>
<protein>
    <submittedName>
        <fullName evidence="2">Uncharacterized protein</fullName>
    </submittedName>
</protein>
<organism evidence="2 3">
    <name type="scientific">Mycena rosella</name>
    <name type="common">Pink bonnet</name>
    <name type="synonym">Agaricus rosellus</name>
    <dbReference type="NCBI Taxonomy" id="1033263"/>
    <lineage>
        <taxon>Eukaryota</taxon>
        <taxon>Fungi</taxon>
        <taxon>Dikarya</taxon>
        <taxon>Basidiomycota</taxon>
        <taxon>Agaricomycotina</taxon>
        <taxon>Agaricomycetes</taxon>
        <taxon>Agaricomycetidae</taxon>
        <taxon>Agaricales</taxon>
        <taxon>Marasmiineae</taxon>
        <taxon>Mycenaceae</taxon>
        <taxon>Mycena</taxon>
    </lineage>
</organism>
<feature type="compositionally biased region" description="Basic residues" evidence="1">
    <location>
        <begin position="1"/>
        <end position="17"/>
    </location>
</feature>